<reference evidence="1 2" key="1">
    <citation type="submission" date="2019-07" db="EMBL/GenBank/DDBJ databases">
        <title>Complete genome sequence of bacteriophage infecting Erwinia pyrifoliae.</title>
        <authorList>
            <person name="Kim S.G."/>
            <person name="Park S.C."/>
        </authorList>
    </citation>
    <scope>NUCLEOTIDE SEQUENCE [LARGE SCALE GENOMIC DNA]</scope>
</reference>
<dbReference type="Proteomes" id="UP000325714">
    <property type="component" value="Segment"/>
</dbReference>
<evidence type="ECO:0000313" key="2">
    <source>
        <dbReference type="Proteomes" id="UP000325714"/>
    </source>
</evidence>
<sequence>MSIRLHHNKSNGIFTIRNKSRAIVSASEKHPVIPFIGDTVELSPLVHGVITRGLYLEAKTGSRPFVPVVVTRFPFVRLVIARVKEVFRGTK</sequence>
<protein>
    <submittedName>
        <fullName evidence="1">Uncharacterized protein</fullName>
    </submittedName>
</protein>
<keyword evidence="2" id="KW-1185">Reference proteome</keyword>
<accession>A0A5J6DA99</accession>
<evidence type="ECO:0000313" key="1">
    <source>
        <dbReference type="EMBL" id="QEQ94738.1"/>
    </source>
</evidence>
<organism evidence="1 2">
    <name type="scientific">Erwinia phage pEp_SNUABM_09</name>
    <dbReference type="NCBI Taxonomy" id="2601644"/>
    <lineage>
        <taxon>Viruses</taxon>
        <taxon>Duplodnaviria</taxon>
        <taxon>Heunggongvirae</taxon>
        <taxon>Uroviricota</taxon>
        <taxon>Caudoviricetes</taxon>
        <taxon>Autographivirales</taxon>
        <taxon>Autotranscriptaviridae</taxon>
        <taxon>Studiervirinae</taxon>
        <taxon>Snaubvirus</taxon>
        <taxon>Snaubvirus pEpSNUABM09</taxon>
    </lineage>
</organism>
<dbReference type="Pfam" id="PF06726">
    <property type="entry name" value="BC10"/>
    <property type="match status" value="1"/>
</dbReference>
<proteinExistence type="predicted"/>
<name>A0A5J6DA99_9CAUD</name>
<gene>
    <name evidence="1" type="ORF">pEpSNUABM09_40</name>
</gene>
<dbReference type="EMBL" id="MN184885">
    <property type="protein sequence ID" value="QEQ94738.1"/>
    <property type="molecule type" value="Genomic_DNA"/>
</dbReference>